<accession>A0A370PJR1</accession>
<dbReference type="Proteomes" id="UP000254937">
    <property type="component" value="Unassembled WGS sequence"/>
</dbReference>
<protein>
    <submittedName>
        <fullName evidence="2">Uncharacterized protein</fullName>
    </submittedName>
</protein>
<name>A0A370PJR1_ASPPH</name>
<proteinExistence type="predicted"/>
<gene>
    <name evidence="2" type="ORF">M752DRAFT_335973</name>
</gene>
<reference evidence="2 3" key="1">
    <citation type="submission" date="2018-07" db="EMBL/GenBank/DDBJ databases">
        <title>Section-level genome sequencing of Aspergillus section Nigri to investigate inter- and intra-species variation.</title>
        <authorList>
            <consortium name="DOE Joint Genome Institute"/>
            <person name="Vesth T.C."/>
            <person name="Nybo J.L."/>
            <person name="Theobald S."/>
            <person name="Frisvad J.C."/>
            <person name="Larsen T.O."/>
            <person name="Nielsen K.F."/>
            <person name="Hoof J.B."/>
            <person name="Brandl J."/>
            <person name="Salamov A."/>
            <person name="Riley R."/>
            <person name="Gladden J.M."/>
            <person name="Phatale P."/>
            <person name="Nielsen M.T."/>
            <person name="Lyhne E.K."/>
            <person name="Kogle M.E."/>
            <person name="Strasser K."/>
            <person name="McDonnell E."/>
            <person name="Barry K."/>
            <person name="Clum A."/>
            <person name="Chen C."/>
            <person name="Nolan M."/>
            <person name="Sandor L."/>
            <person name="Kuo A."/>
            <person name="Lipzen A."/>
            <person name="Hainaut M."/>
            <person name="Drula E."/>
            <person name="Tsang A."/>
            <person name="Magnuson J.K."/>
            <person name="Henrissat B."/>
            <person name="Wiebenga A."/>
            <person name="Simmons B.A."/>
            <person name="Makela M.R."/>
            <person name="De vries R.P."/>
            <person name="Grigoriev I.V."/>
            <person name="Mortensen U.H."/>
            <person name="Baker S.E."/>
            <person name="Andersen M.R."/>
        </authorList>
    </citation>
    <scope>NUCLEOTIDE SEQUENCE [LARGE SCALE GENOMIC DNA]</scope>
    <source>
        <strain evidence="2 3">ATCC 13157</strain>
    </source>
</reference>
<evidence type="ECO:0000313" key="2">
    <source>
        <dbReference type="EMBL" id="RDK42403.1"/>
    </source>
</evidence>
<organism evidence="2 3">
    <name type="scientific">Aspergillus phoenicis ATCC 13157</name>
    <dbReference type="NCBI Taxonomy" id="1353007"/>
    <lineage>
        <taxon>Eukaryota</taxon>
        <taxon>Fungi</taxon>
        <taxon>Dikarya</taxon>
        <taxon>Ascomycota</taxon>
        <taxon>Pezizomycotina</taxon>
        <taxon>Eurotiomycetes</taxon>
        <taxon>Eurotiomycetidae</taxon>
        <taxon>Eurotiales</taxon>
        <taxon>Aspergillaceae</taxon>
        <taxon>Aspergillus</taxon>
    </lineage>
</organism>
<feature type="region of interest" description="Disordered" evidence="1">
    <location>
        <begin position="290"/>
        <end position="320"/>
    </location>
</feature>
<dbReference type="EMBL" id="KZ851853">
    <property type="protein sequence ID" value="RDK42403.1"/>
    <property type="molecule type" value="Genomic_DNA"/>
</dbReference>
<evidence type="ECO:0000313" key="3">
    <source>
        <dbReference type="Proteomes" id="UP000254937"/>
    </source>
</evidence>
<sequence>MTLISFTSNTSSPHVAMDINLTRRVANWQLEACRQAEAKGRTILKLEDFSDNPELKQAATLLLKNLQGSQNKVDRVAITEIEPIALVPEVNAHLADWKHSPHTFGSGAVSESLEVSTTEAYPVKCFLARCKAEEEIIINQVYSRFWEVIFHRFHDKSREEIGASADTDLFGDISRSLKQFGSLSSWEEGDIQSRLRSWVRHGERYDRLIKDLGGEGTLLLLPFKGESFWVERVPKTDTSGRRNDLIASLLKRGFKEVIKRNCLNDIALKVIDYHVNSLVSWFKGVYLSNTRGNPRKRGRPRKEQGDKIGKRKKEKKQNRRHLIWGEEEARMHGSAHLYHSSEGLHSPQSMAQPRPQGLTCDQFSNDMERYTVNQQTNLPSSFPHQDSQQTLLQHQNLNPYEHLELQHRHAVTHITPDSAETEGHNPPCIALHDLFQTQLEYPNDISEPALPGIQSGGSSVSLHDLFHTQLEYPSTVSHTAFLSMQDNSSSASLHDLFQTRLEYPSGISEPVLPGAQSDSSGVSLHNPFQTQLEYCSGMPELTQLGAQGNGSSLST</sequence>
<feature type="compositionally biased region" description="Basic residues" evidence="1">
    <location>
        <begin position="309"/>
        <end position="320"/>
    </location>
</feature>
<evidence type="ECO:0000256" key="1">
    <source>
        <dbReference type="SAM" id="MobiDB-lite"/>
    </source>
</evidence>
<keyword evidence="3" id="KW-1185">Reference proteome</keyword>
<dbReference type="AlphaFoldDB" id="A0A370PJR1"/>